<dbReference type="AlphaFoldDB" id="A0A918N525"/>
<keyword evidence="2" id="KW-1185">Reference proteome</keyword>
<dbReference type="Proteomes" id="UP000601108">
    <property type="component" value="Unassembled WGS sequence"/>
</dbReference>
<organism evidence="1 2">
    <name type="scientific">Aquimarina muelleri</name>
    <dbReference type="NCBI Taxonomy" id="279356"/>
    <lineage>
        <taxon>Bacteria</taxon>
        <taxon>Pseudomonadati</taxon>
        <taxon>Bacteroidota</taxon>
        <taxon>Flavobacteriia</taxon>
        <taxon>Flavobacteriales</taxon>
        <taxon>Flavobacteriaceae</taxon>
        <taxon>Aquimarina</taxon>
    </lineage>
</organism>
<evidence type="ECO:0000313" key="2">
    <source>
        <dbReference type="Proteomes" id="UP000601108"/>
    </source>
</evidence>
<reference evidence="1 2" key="1">
    <citation type="journal article" date="2014" name="Int. J. Syst. Evol. Microbiol.">
        <title>Complete genome sequence of Corynebacterium casei LMG S-19264T (=DSM 44701T), isolated from a smear-ripened cheese.</title>
        <authorList>
            <consortium name="US DOE Joint Genome Institute (JGI-PGF)"/>
            <person name="Walter F."/>
            <person name="Albersmeier A."/>
            <person name="Kalinowski J."/>
            <person name="Ruckert C."/>
        </authorList>
    </citation>
    <scope>NUCLEOTIDE SEQUENCE [LARGE SCALE GENOMIC DNA]</scope>
    <source>
        <strain evidence="1 2">KCTC 12285</strain>
    </source>
</reference>
<comment type="caution">
    <text evidence="1">The sequence shown here is derived from an EMBL/GenBank/DDBJ whole genome shotgun (WGS) entry which is preliminary data.</text>
</comment>
<accession>A0A918N525</accession>
<name>A0A918N525_9FLAO</name>
<proteinExistence type="predicted"/>
<protein>
    <submittedName>
        <fullName evidence="1">Uncharacterized protein</fullName>
    </submittedName>
</protein>
<gene>
    <name evidence="1" type="ORF">GCM10007384_38260</name>
</gene>
<sequence length="232" mass="27707">MKNRLFCVFSLYVAICIALHSSCKNEKTFQKEKETSNVVSADKSNVSILKISKQELQDFFNETFNLKYTYDYYLPVTFSYKPNKGMFRVNFLRKDQKNKSRFSEEGYLKYVSNIEGGINEYYLVLYYRKPEDIIKVNFLEDEFKEAQIYAEKFGEESLDTIYDKITYFEYEIKRPSEVYIYVYNLEEKKWIQISSTSLDSKKKAGDTDAILDFIEFSSEKYGYEYIEEFLNL</sequence>
<dbReference type="RefSeq" id="WP_027414029.1">
    <property type="nucleotide sequence ID" value="NZ_BMWS01000042.1"/>
</dbReference>
<evidence type="ECO:0000313" key="1">
    <source>
        <dbReference type="EMBL" id="GGX33870.1"/>
    </source>
</evidence>
<dbReference type="EMBL" id="BMWS01000042">
    <property type="protein sequence ID" value="GGX33870.1"/>
    <property type="molecule type" value="Genomic_DNA"/>
</dbReference>